<evidence type="ECO:0000313" key="4">
    <source>
        <dbReference type="Proteomes" id="UP000217549"/>
    </source>
</evidence>
<dbReference type="RefSeq" id="WP_096241165.1">
    <property type="nucleotide sequence ID" value="NZ_LT907978.1"/>
</dbReference>
<evidence type="ECO:0000313" key="3">
    <source>
        <dbReference type="EMBL" id="SOB73417.1"/>
    </source>
</evidence>
<dbReference type="Proteomes" id="UP000217549">
    <property type="component" value="Chromosome I"/>
</dbReference>
<evidence type="ECO:0000259" key="2">
    <source>
        <dbReference type="Pfam" id="PF13349"/>
    </source>
</evidence>
<evidence type="ECO:0000256" key="1">
    <source>
        <dbReference type="SAM" id="MobiDB-lite"/>
    </source>
</evidence>
<feature type="domain" description="DUF4097" evidence="2">
    <location>
        <begin position="170"/>
        <end position="319"/>
    </location>
</feature>
<dbReference type="InterPro" id="IPR025164">
    <property type="entry name" value="Toastrack_DUF4097"/>
</dbReference>
<proteinExistence type="predicted"/>
<dbReference type="AlphaFoldDB" id="A0A285PVY8"/>
<name>A0A285PVY8_9FIRM</name>
<feature type="region of interest" description="Disordered" evidence="1">
    <location>
        <begin position="283"/>
        <end position="319"/>
    </location>
</feature>
<reference evidence="4" key="1">
    <citation type="submission" date="2017-09" db="EMBL/GenBank/DDBJ databases">
        <authorList>
            <person name="Shetty A S."/>
        </authorList>
    </citation>
    <scope>NUCLEOTIDE SEQUENCE [LARGE SCALE GENOMIC DNA]</scope>
</reference>
<sequence>MKKTTRTLLGIGGAFCLIGALLFGIGFVSGGTKYVHATNLNTMNAQSDQDAKENHFTLEKTELSDFNSLNVHLKNSDFNIKESPNEKSYIEYVQETTKAKNPLSYSIKNNTLTLKENGNTGASYTVSVDISFLQPLLSGKNMASYMDEKSNYKNYVTLYLPKDKLLSSAKVNLGYGDFSLKNTALNTADITLDDGDFIADTITVNSGTISLSYGDCDFKKASLSNTTIKSADGDISMNNLYLSEKVKLALSYGDAVLTLNDSTKKTAGFDLITYYGTINTSSLTGSHTEKDDEETFKSESKDGKTILSINSEDGDITIK</sequence>
<gene>
    <name evidence="3" type="ORF">EHLA_2863</name>
</gene>
<feature type="compositionally biased region" description="Basic and acidic residues" evidence="1">
    <location>
        <begin position="287"/>
        <end position="304"/>
    </location>
</feature>
<dbReference type="Pfam" id="PF13349">
    <property type="entry name" value="DUF4097"/>
    <property type="match status" value="1"/>
</dbReference>
<dbReference type="EMBL" id="LT907978">
    <property type="protein sequence ID" value="SOB73417.1"/>
    <property type="molecule type" value="Genomic_DNA"/>
</dbReference>
<keyword evidence="4" id="KW-1185">Reference proteome</keyword>
<protein>
    <submittedName>
        <fullName evidence="3">Adhesin</fullName>
    </submittedName>
</protein>
<accession>A0A285PVY8</accession>
<dbReference type="KEGG" id="ehl:EHLA_2863"/>
<organism evidence="3 4">
    <name type="scientific">Anaerobutyricum hallii</name>
    <dbReference type="NCBI Taxonomy" id="39488"/>
    <lineage>
        <taxon>Bacteria</taxon>
        <taxon>Bacillati</taxon>
        <taxon>Bacillota</taxon>
        <taxon>Clostridia</taxon>
        <taxon>Lachnospirales</taxon>
        <taxon>Lachnospiraceae</taxon>
        <taxon>Anaerobutyricum</taxon>
    </lineage>
</organism>